<dbReference type="EMBL" id="MNAD01000335">
    <property type="protein sequence ID" value="OJT14062.1"/>
    <property type="molecule type" value="Genomic_DNA"/>
</dbReference>
<feature type="domain" description="RING-type" evidence="6">
    <location>
        <begin position="5"/>
        <end position="48"/>
    </location>
</feature>
<name>A0A1M2W2S6_TRAPU</name>
<evidence type="ECO:0000259" key="6">
    <source>
        <dbReference type="PROSITE" id="PS50089"/>
    </source>
</evidence>
<sequence>MLVRCPICTDQFSSEDDERQAVRLAACGHVLCFGCLSRILEDGSASCPNRCNRNAEITSWLPLHLSTKAVANADQEIVADKDQETVAIDKRISELDARQVVAERRHIRSSEKCDLLMSQVQNQHKLIDKRQGYIQAALADLGGSQAAMVSRKAELLRLVSRIHRQGRLARRAGIRVLDNAAPAVAGPSSVDATTSSSVGKSRREIVDSSPDVDTGDEAIAAVRQRAPNNISQTVDDDTETEVFICVPPERLRARARRRIANNRSRTTTGNMRGALPSSAIGYPRMETASSSAVVGTGTRTVVLTFEHAEASAPGTASLSSLSSSSPSSSSGSSSSNSSNPSFASSSSSSPSSSHTRTSSSTPGRQIAPLRLPRPRDLD</sequence>
<dbReference type="Proteomes" id="UP000184267">
    <property type="component" value="Unassembled WGS sequence"/>
</dbReference>
<evidence type="ECO:0000256" key="2">
    <source>
        <dbReference type="ARBA" id="ARBA00022771"/>
    </source>
</evidence>
<feature type="region of interest" description="Disordered" evidence="5">
    <location>
        <begin position="257"/>
        <end position="278"/>
    </location>
</feature>
<dbReference type="OrthoDB" id="6105938at2759"/>
<dbReference type="AlphaFoldDB" id="A0A1M2W2S6"/>
<dbReference type="InterPro" id="IPR013083">
    <property type="entry name" value="Znf_RING/FYVE/PHD"/>
</dbReference>
<dbReference type="STRING" id="154538.A0A1M2W2S6"/>
<dbReference type="Pfam" id="PF13445">
    <property type="entry name" value="zf-RING_UBOX"/>
    <property type="match status" value="1"/>
</dbReference>
<evidence type="ECO:0000256" key="4">
    <source>
        <dbReference type="PROSITE-ProRule" id="PRU00175"/>
    </source>
</evidence>
<keyword evidence="2 4" id="KW-0863">Zinc-finger</keyword>
<dbReference type="PROSITE" id="PS50089">
    <property type="entry name" value="ZF_RING_2"/>
    <property type="match status" value="1"/>
</dbReference>
<dbReference type="InterPro" id="IPR001841">
    <property type="entry name" value="Znf_RING"/>
</dbReference>
<evidence type="ECO:0000256" key="5">
    <source>
        <dbReference type="SAM" id="MobiDB-lite"/>
    </source>
</evidence>
<dbReference type="InterPro" id="IPR017907">
    <property type="entry name" value="Znf_RING_CS"/>
</dbReference>
<dbReference type="GO" id="GO:0008270">
    <property type="term" value="F:zinc ion binding"/>
    <property type="evidence" value="ECO:0007669"/>
    <property type="project" value="UniProtKB-KW"/>
</dbReference>
<feature type="non-terminal residue" evidence="7">
    <location>
        <position position="378"/>
    </location>
</feature>
<dbReference type="CDD" id="cd16449">
    <property type="entry name" value="RING-HC"/>
    <property type="match status" value="1"/>
</dbReference>
<keyword evidence="3" id="KW-0862">Zinc</keyword>
<gene>
    <name evidence="7" type="ORF">TRAPUB_9389</name>
</gene>
<organism evidence="7 8">
    <name type="scientific">Trametes pubescens</name>
    <name type="common">White-rot fungus</name>
    <dbReference type="NCBI Taxonomy" id="154538"/>
    <lineage>
        <taxon>Eukaryota</taxon>
        <taxon>Fungi</taxon>
        <taxon>Dikarya</taxon>
        <taxon>Basidiomycota</taxon>
        <taxon>Agaricomycotina</taxon>
        <taxon>Agaricomycetes</taxon>
        <taxon>Polyporales</taxon>
        <taxon>Polyporaceae</taxon>
        <taxon>Trametes</taxon>
    </lineage>
</organism>
<feature type="compositionally biased region" description="Polar residues" evidence="5">
    <location>
        <begin position="190"/>
        <end position="199"/>
    </location>
</feature>
<dbReference type="SMART" id="SM00184">
    <property type="entry name" value="RING"/>
    <property type="match status" value="1"/>
</dbReference>
<feature type="region of interest" description="Disordered" evidence="5">
    <location>
        <begin position="310"/>
        <end position="378"/>
    </location>
</feature>
<dbReference type="Gene3D" id="3.30.40.10">
    <property type="entry name" value="Zinc/RING finger domain, C3HC4 (zinc finger)"/>
    <property type="match status" value="1"/>
</dbReference>
<evidence type="ECO:0000313" key="7">
    <source>
        <dbReference type="EMBL" id="OJT14062.1"/>
    </source>
</evidence>
<accession>A0A1M2W2S6</accession>
<proteinExistence type="predicted"/>
<evidence type="ECO:0000313" key="8">
    <source>
        <dbReference type="Proteomes" id="UP000184267"/>
    </source>
</evidence>
<keyword evidence="1" id="KW-0479">Metal-binding</keyword>
<comment type="caution">
    <text evidence="7">The sequence shown here is derived from an EMBL/GenBank/DDBJ whole genome shotgun (WGS) entry which is preliminary data.</text>
</comment>
<dbReference type="SUPFAM" id="SSF57850">
    <property type="entry name" value="RING/U-box"/>
    <property type="match status" value="1"/>
</dbReference>
<protein>
    <recommendedName>
        <fullName evidence="6">RING-type domain-containing protein</fullName>
    </recommendedName>
</protein>
<dbReference type="PROSITE" id="PS00518">
    <property type="entry name" value="ZF_RING_1"/>
    <property type="match status" value="1"/>
</dbReference>
<keyword evidence="8" id="KW-1185">Reference proteome</keyword>
<evidence type="ECO:0000256" key="3">
    <source>
        <dbReference type="ARBA" id="ARBA00022833"/>
    </source>
</evidence>
<feature type="region of interest" description="Disordered" evidence="5">
    <location>
        <begin position="184"/>
        <end position="213"/>
    </location>
</feature>
<reference evidence="7 8" key="1">
    <citation type="submission" date="2016-10" db="EMBL/GenBank/DDBJ databases">
        <title>Genome sequence of the basidiomycete white-rot fungus Trametes pubescens.</title>
        <authorList>
            <person name="Makela M.R."/>
            <person name="Granchi Z."/>
            <person name="Peng M."/>
            <person name="De Vries R.P."/>
            <person name="Grigoriev I."/>
            <person name="Riley R."/>
            <person name="Hilden K."/>
        </authorList>
    </citation>
    <scope>NUCLEOTIDE SEQUENCE [LARGE SCALE GENOMIC DNA]</scope>
    <source>
        <strain evidence="7 8">FBCC735</strain>
    </source>
</reference>
<dbReference type="InterPro" id="IPR027370">
    <property type="entry name" value="Znf-RING_euk"/>
</dbReference>
<feature type="compositionally biased region" description="Low complexity" evidence="5">
    <location>
        <begin position="310"/>
        <end position="361"/>
    </location>
</feature>
<evidence type="ECO:0000256" key="1">
    <source>
        <dbReference type="ARBA" id="ARBA00022723"/>
    </source>
</evidence>